<gene>
    <name evidence="1" type="ORF">ZEAMMB73_Zm00001d023885</name>
</gene>
<protein>
    <submittedName>
        <fullName evidence="1">Protein RTF1-like protein</fullName>
    </submittedName>
</protein>
<reference evidence="1" key="1">
    <citation type="submission" date="2015-12" db="EMBL/GenBank/DDBJ databases">
        <title>Update maize B73 reference genome by single molecule sequencing technologies.</title>
        <authorList>
            <consortium name="Maize Genome Sequencing Project"/>
            <person name="Ware D."/>
        </authorList>
    </citation>
    <scope>NUCLEOTIDE SEQUENCE</scope>
    <source>
        <tissue evidence="1">Seedling</tissue>
    </source>
</reference>
<organism evidence="1">
    <name type="scientific">Zea mays</name>
    <name type="common">Maize</name>
    <dbReference type="NCBI Taxonomy" id="4577"/>
    <lineage>
        <taxon>Eukaryota</taxon>
        <taxon>Viridiplantae</taxon>
        <taxon>Streptophyta</taxon>
        <taxon>Embryophyta</taxon>
        <taxon>Tracheophyta</taxon>
        <taxon>Spermatophyta</taxon>
        <taxon>Magnoliopsida</taxon>
        <taxon>Liliopsida</taxon>
        <taxon>Poales</taxon>
        <taxon>Poaceae</taxon>
        <taxon>PACMAD clade</taxon>
        <taxon>Panicoideae</taxon>
        <taxon>Andropogonodae</taxon>
        <taxon>Andropogoneae</taxon>
        <taxon>Tripsacinae</taxon>
        <taxon>Zea</taxon>
    </lineage>
</organism>
<accession>A0A1D6IWM8</accession>
<name>A0A1D6IWM8_MAIZE</name>
<evidence type="ECO:0000313" key="1">
    <source>
        <dbReference type="EMBL" id="AQK40321.1"/>
    </source>
</evidence>
<sequence length="13" mass="1325">MMAPSRPSSSSST</sequence>
<dbReference type="EMBL" id="CM000786">
    <property type="protein sequence ID" value="AQK40321.1"/>
    <property type="molecule type" value="Genomic_DNA"/>
</dbReference>
<proteinExistence type="predicted"/>